<feature type="transmembrane region" description="Helical" evidence="1">
    <location>
        <begin position="50"/>
        <end position="71"/>
    </location>
</feature>
<dbReference type="EMBL" id="CAJVPK010000231">
    <property type="protein sequence ID" value="CAG8479402.1"/>
    <property type="molecule type" value="Genomic_DNA"/>
</dbReference>
<protein>
    <submittedName>
        <fullName evidence="2">7733_t:CDS:1</fullName>
    </submittedName>
</protein>
<accession>A0A9N8W6X4</accession>
<gene>
    <name evidence="2" type="ORF">DEBURN_LOCUS3576</name>
</gene>
<evidence type="ECO:0000256" key="1">
    <source>
        <dbReference type="SAM" id="Phobius"/>
    </source>
</evidence>
<keyword evidence="1" id="KW-0472">Membrane</keyword>
<keyword evidence="1" id="KW-0812">Transmembrane</keyword>
<dbReference type="Proteomes" id="UP000789706">
    <property type="component" value="Unassembled WGS sequence"/>
</dbReference>
<reference evidence="2" key="1">
    <citation type="submission" date="2021-06" db="EMBL/GenBank/DDBJ databases">
        <authorList>
            <person name="Kallberg Y."/>
            <person name="Tangrot J."/>
            <person name="Rosling A."/>
        </authorList>
    </citation>
    <scope>NUCLEOTIDE SEQUENCE</scope>
    <source>
        <strain evidence="2">AZ414A</strain>
    </source>
</reference>
<evidence type="ECO:0000313" key="3">
    <source>
        <dbReference type="Proteomes" id="UP000789706"/>
    </source>
</evidence>
<evidence type="ECO:0000313" key="2">
    <source>
        <dbReference type="EMBL" id="CAG8479402.1"/>
    </source>
</evidence>
<name>A0A9N8W6X4_9GLOM</name>
<organism evidence="2 3">
    <name type="scientific">Diversispora eburnea</name>
    <dbReference type="NCBI Taxonomy" id="1213867"/>
    <lineage>
        <taxon>Eukaryota</taxon>
        <taxon>Fungi</taxon>
        <taxon>Fungi incertae sedis</taxon>
        <taxon>Mucoromycota</taxon>
        <taxon>Glomeromycotina</taxon>
        <taxon>Glomeromycetes</taxon>
        <taxon>Diversisporales</taxon>
        <taxon>Diversisporaceae</taxon>
        <taxon>Diversispora</taxon>
    </lineage>
</organism>
<feature type="transmembrane region" description="Helical" evidence="1">
    <location>
        <begin position="78"/>
        <end position="98"/>
    </location>
</feature>
<keyword evidence="3" id="KW-1185">Reference proteome</keyword>
<proteinExistence type="predicted"/>
<sequence>MSNVALPILEAIQNLWTQTNEYLPNLNTHLIQLTQLFNSQIATLNTLNDYTLIIVLFAVSYVLFSICKMILRWVYGTVVGMIKFGLYITIVIALYWIYVSIDIEKGNEEIRRTQQKFVQGVKGAVRSGLNDL</sequence>
<dbReference type="AlphaFoldDB" id="A0A9N8W6X4"/>
<keyword evidence="1" id="KW-1133">Transmembrane helix</keyword>
<comment type="caution">
    <text evidence="2">The sequence shown here is derived from an EMBL/GenBank/DDBJ whole genome shotgun (WGS) entry which is preliminary data.</text>
</comment>
<dbReference type="OrthoDB" id="2322839at2759"/>